<dbReference type="OrthoDB" id="47059at2759"/>
<evidence type="ECO:0000256" key="6">
    <source>
        <dbReference type="ARBA" id="ARBA00023180"/>
    </source>
</evidence>
<dbReference type="GO" id="GO:0008422">
    <property type="term" value="F:beta-glucosidase activity"/>
    <property type="evidence" value="ECO:0007669"/>
    <property type="project" value="UniProtKB-EC"/>
</dbReference>
<evidence type="ECO:0000313" key="13">
    <source>
        <dbReference type="Proteomes" id="UP000182658"/>
    </source>
</evidence>
<dbReference type="Pfam" id="PF01915">
    <property type="entry name" value="Glyco_hydro_3_C"/>
    <property type="match status" value="1"/>
</dbReference>
<keyword evidence="5 10" id="KW-0378">Hydrolase</keyword>
<dbReference type="Gene3D" id="2.60.120.260">
    <property type="entry name" value="Galactose-binding domain-like"/>
    <property type="match status" value="1"/>
</dbReference>
<dbReference type="Pfam" id="PF00933">
    <property type="entry name" value="Glyco_hydro_3"/>
    <property type="match status" value="1"/>
</dbReference>
<dbReference type="Gene3D" id="3.20.20.300">
    <property type="entry name" value="Glycoside hydrolase, family 3, N-terminal domain"/>
    <property type="match status" value="1"/>
</dbReference>
<accession>A0A1J7JNJ0</accession>
<dbReference type="PANTHER" id="PTHR42715">
    <property type="entry name" value="BETA-GLUCOSIDASE"/>
    <property type="match status" value="1"/>
</dbReference>
<name>A0A1J7JNJ0_9PEZI</name>
<dbReference type="SUPFAM" id="SSF51445">
    <property type="entry name" value="(Trans)glycosidases"/>
    <property type="match status" value="1"/>
</dbReference>
<evidence type="ECO:0000256" key="10">
    <source>
        <dbReference type="RuleBase" id="RU361161"/>
    </source>
</evidence>
<dbReference type="InterPro" id="IPR017853">
    <property type="entry name" value="GH"/>
</dbReference>
<dbReference type="InParanoid" id="A0A1J7JNJ0"/>
<organism evidence="12 13">
    <name type="scientific">Coniochaeta ligniaria NRRL 30616</name>
    <dbReference type="NCBI Taxonomy" id="1408157"/>
    <lineage>
        <taxon>Eukaryota</taxon>
        <taxon>Fungi</taxon>
        <taxon>Dikarya</taxon>
        <taxon>Ascomycota</taxon>
        <taxon>Pezizomycotina</taxon>
        <taxon>Sordariomycetes</taxon>
        <taxon>Sordariomycetidae</taxon>
        <taxon>Coniochaetales</taxon>
        <taxon>Coniochaetaceae</taxon>
        <taxon>Coniochaeta</taxon>
    </lineage>
</organism>
<dbReference type="InterPro" id="IPR036881">
    <property type="entry name" value="Glyco_hydro_3_C_sf"/>
</dbReference>
<keyword evidence="7 10" id="KW-0119">Carbohydrate metabolism</keyword>
<keyword evidence="9 10" id="KW-0624">Polysaccharide degradation</keyword>
<keyword evidence="8 10" id="KW-0326">Glycosidase</keyword>
<dbReference type="InterPro" id="IPR050288">
    <property type="entry name" value="Cellulose_deg_GH3"/>
</dbReference>
<evidence type="ECO:0000259" key="11">
    <source>
        <dbReference type="PROSITE" id="PS51820"/>
    </source>
</evidence>
<dbReference type="EMBL" id="KV875096">
    <property type="protein sequence ID" value="OIW31448.1"/>
    <property type="molecule type" value="Genomic_DNA"/>
</dbReference>
<dbReference type="GO" id="GO:0030245">
    <property type="term" value="P:cellulose catabolic process"/>
    <property type="evidence" value="ECO:0007669"/>
    <property type="project" value="UniProtKB-UniPathway"/>
</dbReference>
<dbReference type="InterPro" id="IPR036962">
    <property type="entry name" value="Glyco_hydro_3_N_sf"/>
</dbReference>
<dbReference type="InterPro" id="IPR026891">
    <property type="entry name" value="Fn3-like"/>
</dbReference>
<feature type="domain" description="PA14" evidence="11">
    <location>
        <begin position="408"/>
        <end position="558"/>
    </location>
</feature>
<evidence type="ECO:0000256" key="5">
    <source>
        <dbReference type="ARBA" id="ARBA00022801"/>
    </source>
</evidence>
<comment type="pathway">
    <text evidence="2 10">Glycan metabolism; cellulose degradation.</text>
</comment>
<dbReference type="InterPro" id="IPR019800">
    <property type="entry name" value="Glyco_hydro_3_AS"/>
</dbReference>
<evidence type="ECO:0000256" key="2">
    <source>
        <dbReference type="ARBA" id="ARBA00004987"/>
    </source>
</evidence>
<dbReference type="PRINTS" id="PR00133">
    <property type="entry name" value="GLHYDRLASE3"/>
</dbReference>
<evidence type="ECO:0000256" key="8">
    <source>
        <dbReference type="ARBA" id="ARBA00023295"/>
    </source>
</evidence>
<dbReference type="PROSITE" id="PS51820">
    <property type="entry name" value="PA14"/>
    <property type="match status" value="1"/>
</dbReference>
<evidence type="ECO:0000256" key="9">
    <source>
        <dbReference type="ARBA" id="ARBA00023326"/>
    </source>
</evidence>
<dbReference type="Gene3D" id="3.40.50.1700">
    <property type="entry name" value="Glycoside hydrolase family 3 C-terminal domain"/>
    <property type="match status" value="1"/>
</dbReference>
<keyword evidence="6" id="KW-0325">Glycoprotein</keyword>
<dbReference type="STRING" id="1408157.A0A1J7JNJ0"/>
<reference evidence="12 13" key="1">
    <citation type="submission" date="2016-10" db="EMBL/GenBank/DDBJ databases">
        <title>Draft genome sequence of Coniochaeta ligniaria NRRL30616, a lignocellulolytic fungus for bioabatement of inhibitors in plant biomass hydrolysates.</title>
        <authorList>
            <consortium name="DOE Joint Genome Institute"/>
            <person name="Jimenez D.J."/>
            <person name="Hector R.E."/>
            <person name="Riley R."/>
            <person name="Sun H."/>
            <person name="Grigoriev I.V."/>
            <person name="Van Elsas J.D."/>
            <person name="Nichols N.N."/>
        </authorList>
    </citation>
    <scope>NUCLEOTIDE SEQUENCE [LARGE SCALE GENOMIC DNA]</scope>
    <source>
        <strain evidence="12 13">NRRL 30616</strain>
    </source>
</reference>
<comment type="catalytic activity">
    <reaction evidence="1 10">
        <text>Hydrolysis of terminal, non-reducing beta-D-glucosyl residues with release of beta-D-glucose.</text>
        <dbReference type="EC" id="3.2.1.21"/>
    </reaction>
</comment>
<sequence>MASKVDINAVLQTLTLEEKISLLAGADFWGTVAIPSKGVPAIRTTDGPNGTRGVDFEGNTRAACFPAACSVAATFDPALARRIGCALAEEARTKGASCLLAPTVCIHRHPLGGRNFESYSEDPFLTGTLASHMIQGVQSRGVAATIKHFVANEQETARTTVNEIIGERALREIYLRPFEIAVKEAKPWAVMTAYNLINGTHCDSNHWLLAKVLRGEWGWDGLVISDWGGTNSVAGSLNAGLDLEMPGPPRMRTLPDVLAALKAGEVSMQTIDERARTVLQLVERLGAFAGTQPTVERAIDRPEHRALIQEAGARGIVLLKNEGRILPLSSERLKKGTKIALIGLAKDALTNGGGSAGVNAHYKITPWDALHAALGDTVKFTYAKGVLKERLLPSISKDIAYGKVVGLDGNAGFTRIFYDLKNPACVSTVHGHELSAYNPLGSQDSLFKRLEIVGDFTPAESGYHYIACSGFGPTQVYVNDELVYEQKENCSDPMGALFMANTEEEVRYSFLSGKTYRLCIRSEPPTNTGMRILEGRTGVRLGFMFESEHDADLQGEAARVAQDADLAIVFTGHDPQWETEGRDRGSFHLPCRGSQDSLVAAVAHANSNTIVVNSTGTPVAMPWLGQVKAVVQAWFAGQECGNAIADVLTGAVNPEGHLPVTFPRRIEDSPAHGNFPGRYVDGRLEVEYAEGIFVGYRHFDRLPREKVNFPFGYGLSYTSFQLGKVRVLRVSQEAFSVTVDVSNTGGLPGGTAVQVYAGSASRAPQNPIKSLVAYCKVRLQPGETQAVDLPVAARDLAYFDETGQRWVVEAGVYEFSLGFSSMDIAQVATVELDRPMVYGL</sequence>
<protein>
    <recommendedName>
        <fullName evidence="4 10">beta-glucosidase</fullName>
        <ecNumber evidence="4 10">3.2.1.21</ecNumber>
    </recommendedName>
</protein>
<dbReference type="InterPro" id="IPR013783">
    <property type="entry name" value="Ig-like_fold"/>
</dbReference>
<dbReference type="Proteomes" id="UP000182658">
    <property type="component" value="Unassembled WGS sequence"/>
</dbReference>
<dbReference type="AlphaFoldDB" id="A0A1J7JNJ0"/>
<evidence type="ECO:0000256" key="1">
    <source>
        <dbReference type="ARBA" id="ARBA00000448"/>
    </source>
</evidence>
<dbReference type="InterPro" id="IPR002772">
    <property type="entry name" value="Glyco_hydro_3_C"/>
</dbReference>
<dbReference type="Pfam" id="PF14310">
    <property type="entry name" value="Fn3-like"/>
    <property type="match status" value="1"/>
</dbReference>
<dbReference type="InterPro" id="IPR001764">
    <property type="entry name" value="Glyco_hydro_3_N"/>
</dbReference>
<dbReference type="UniPathway" id="UPA00696"/>
<evidence type="ECO:0000256" key="3">
    <source>
        <dbReference type="ARBA" id="ARBA00005336"/>
    </source>
</evidence>
<evidence type="ECO:0000256" key="4">
    <source>
        <dbReference type="ARBA" id="ARBA00012744"/>
    </source>
</evidence>
<proteinExistence type="inferred from homology"/>
<dbReference type="SMART" id="SM01217">
    <property type="entry name" value="Fn3_like"/>
    <property type="match status" value="1"/>
</dbReference>
<dbReference type="InterPro" id="IPR037524">
    <property type="entry name" value="PA14/GLEYA"/>
</dbReference>
<comment type="similarity">
    <text evidence="3 10">Belongs to the glycosyl hydrolase 3 family.</text>
</comment>
<dbReference type="PANTHER" id="PTHR42715:SF3">
    <property type="entry name" value="BETA-GLUCOSIDASE B-RELATED"/>
    <property type="match status" value="1"/>
</dbReference>
<evidence type="ECO:0000313" key="12">
    <source>
        <dbReference type="EMBL" id="OIW31448.1"/>
    </source>
</evidence>
<gene>
    <name evidence="12" type="ORF">CONLIGDRAFT_595837</name>
</gene>
<dbReference type="PROSITE" id="PS00775">
    <property type="entry name" value="GLYCOSYL_HYDROL_F3"/>
    <property type="match status" value="1"/>
</dbReference>
<keyword evidence="13" id="KW-1185">Reference proteome</keyword>
<dbReference type="EC" id="3.2.1.21" evidence="4 10"/>
<evidence type="ECO:0000256" key="7">
    <source>
        <dbReference type="ARBA" id="ARBA00023277"/>
    </source>
</evidence>
<dbReference type="Gene3D" id="2.60.40.10">
    <property type="entry name" value="Immunoglobulins"/>
    <property type="match status" value="1"/>
</dbReference>
<dbReference type="SUPFAM" id="SSF52279">
    <property type="entry name" value="Beta-D-glucan exohydrolase, C-terminal domain"/>
    <property type="match status" value="1"/>
</dbReference>